<dbReference type="Pfam" id="PF00643">
    <property type="entry name" value="zf-B_box"/>
    <property type="match status" value="1"/>
</dbReference>
<dbReference type="Pfam" id="PF25600">
    <property type="entry name" value="TRIM_CC"/>
    <property type="match status" value="1"/>
</dbReference>
<dbReference type="Gene3D" id="2.60.120.920">
    <property type="match status" value="1"/>
</dbReference>
<dbReference type="PROSITE" id="PS00518">
    <property type="entry name" value="ZF_RING_1"/>
    <property type="match status" value="1"/>
</dbReference>
<dbReference type="InterPro" id="IPR000315">
    <property type="entry name" value="Znf_B-box"/>
</dbReference>
<keyword evidence="2 4" id="KW-0863">Zinc-finger</keyword>
<dbReference type="PRINTS" id="PR01407">
    <property type="entry name" value="BUTYPHLNCDUF"/>
</dbReference>
<dbReference type="InterPro" id="IPR001870">
    <property type="entry name" value="B30.2/SPRY"/>
</dbReference>
<dbReference type="RefSeq" id="XP_038816777.1">
    <property type="nucleotide sequence ID" value="XM_038960849.1"/>
</dbReference>
<evidence type="ECO:0000259" key="8">
    <source>
        <dbReference type="PROSITE" id="PS50188"/>
    </source>
</evidence>
<dbReference type="SUPFAM" id="SSF57845">
    <property type="entry name" value="B-box zinc-binding domain"/>
    <property type="match status" value="1"/>
</dbReference>
<dbReference type="PROSITE" id="PS50188">
    <property type="entry name" value="B302_SPRY"/>
    <property type="match status" value="1"/>
</dbReference>
<dbReference type="InterPro" id="IPR006574">
    <property type="entry name" value="PRY"/>
</dbReference>
<dbReference type="SMART" id="SM00184">
    <property type="entry name" value="RING"/>
    <property type="match status" value="1"/>
</dbReference>
<evidence type="ECO:0000313" key="10">
    <source>
        <dbReference type="RefSeq" id="XP_038816777.1"/>
    </source>
</evidence>
<evidence type="ECO:0000259" key="6">
    <source>
        <dbReference type="PROSITE" id="PS50089"/>
    </source>
</evidence>
<reference evidence="10" key="1">
    <citation type="submission" date="2025-08" db="UniProtKB">
        <authorList>
            <consortium name="RefSeq"/>
        </authorList>
    </citation>
    <scope>IDENTIFICATION</scope>
    <source>
        <tissue evidence="10">White muscle</tissue>
    </source>
</reference>
<dbReference type="Proteomes" id="UP000808372">
    <property type="component" value="Chromosome 22"/>
</dbReference>
<evidence type="ECO:0000256" key="1">
    <source>
        <dbReference type="ARBA" id="ARBA00022723"/>
    </source>
</evidence>
<keyword evidence="3" id="KW-0862">Zinc</keyword>
<dbReference type="Pfam" id="PF13920">
    <property type="entry name" value="zf-C3HC4_3"/>
    <property type="match status" value="1"/>
</dbReference>
<gene>
    <name evidence="10" type="primary">LOC120017894</name>
</gene>
<sequence length="474" mass="53874">MASKPSLPEEDLCCTVCCDIFRDPVFLSCTHSVCKACLKEFWKQKGSRECPMCRKRLSMDNPPCNLALKNLCDAYLQEKGQRYSTGSEVYCSLHSEKLKLFCLDDKQSICVVCRDSKNHKKHDCIPIDEAALDHREEVKTALKPLKEMLEVLNEVKLTCDQTAEHIKTQAQHTEKQIKEEFGKLHQFLQDEEEARIAALRKEEKQKSQTMTEKIEEMSREISSLSDTVRAIEKELGVDDISFLQNFKATVKKAKCTLSNPQKVSGSLIHVAKYLGNLQFRVWEKMQEIVKYTPVILDPNTAHPHLILSEDLMSVTYSKDALQLPDNPERYDDLFVVLGSKGFNSGTHSWDIEVGGNKAWALGIASESVQRKQTIGFRHGSSGVQCKDGEYTTHSLSDECTPCTPLKVRKPQRIRMQLNWKKGELSFVDPVDNAELHKFTHPFKERVFPYMSTLRFNPLRILPGKVSISIGSASV</sequence>
<dbReference type="GeneID" id="120017894"/>
<protein>
    <submittedName>
        <fullName evidence="10">Tripartite motif-containing protein 35-like</fullName>
    </submittedName>
</protein>
<dbReference type="Gene3D" id="3.30.160.60">
    <property type="entry name" value="Classic Zinc Finger"/>
    <property type="match status" value="1"/>
</dbReference>
<dbReference type="InterPro" id="IPR017907">
    <property type="entry name" value="Znf_RING_CS"/>
</dbReference>
<evidence type="ECO:0000256" key="2">
    <source>
        <dbReference type="ARBA" id="ARBA00022771"/>
    </source>
</evidence>
<dbReference type="Gene3D" id="3.30.40.10">
    <property type="entry name" value="Zinc/RING finger domain, C3HC4 (zinc finger)"/>
    <property type="match status" value="1"/>
</dbReference>
<dbReference type="Pfam" id="PF00622">
    <property type="entry name" value="SPRY"/>
    <property type="match status" value="1"/>
</dbReference>
<dbReference type="Pfam" id="PF13765">
    <property type="entry name" value="PRY"/>
    <property type="match status" value="1"/>
</dbReference>
<feature type="domain" description="B30.2/SPRY" evidence="8">
    <location>
        <begin position="274"/>
        <end position="467"/>
    </location>
</feature>
<keyword evidence="1" id="KW-0479">Metal-binding</keyword>
<dbReference type="InterPro" id="IPR050143">
    <property type="entry name" value="TRIM/RBCC"/>
</dbReference>
<evidence type="ECO:0000256" key="4">
    <source>
        <dbReference type="PROSITE-ProRule" id="PRU00024"/>
    </source>
</evidence>
<dbReference type="AlphaFoldDB" id="A0A8U0P1Y3"/>
<feature type="domain" description="RING-type" evidence="6">
    <location>
        <begin position="14"/>
        <end position="54"/>
    </location>
</feature>
<dbReference type="KEGG" id="snh:120017894"/>
<proteinExistence type="predicted"/>
<dbReference type="PROSITE" id="PS50089">
    <property type="entry name" value="ZF_RING_2"/>
    <property type="match status" value="1"/>
</dbReference>
<dbReference type="SMART" id="SM00336">
    <property type="entry name" value="BBOX"/>
    <property type="match status" value="1"/>
</dbReference>
<dbReference type="InterPro" id="IPR003879">
    <property type="entry name" value="Butyrophylin_SPRY"/>
</dbReference>
<dbReference type="InterPro" id="IPR058030">
    <property type="entry name" value="TRIM8/14/16/25/29/45/65_CC"/>
</dbReference>
<evidence type="ECO:0000256" key="3">
    <source>
        <dbReference type="ARBA" id="ARBA00022833"/>
    </source>
</evidence>
<keyword evidence="9" id="KW-1185">Reference proteome</keyword>
<dbReference type="GO" id="GO:0008270">
    <property type="term" value="F:zinc ion binding"/>
    <property type="evidence" value="ECO:0007669"/>
    <property type="project" value="UniProtKB-KW"/>
</dbReference>
<evidence type="ECO:0000313" key="9">
    <source>
        <dbReference type="Proteomes" id="UP000808372"/>
    </source>
</evidence>
<dbReference type="InterPro" id="IPR013083">
    <property type="entry name" value="Znf_RING/FYVE/PHD"/>
</dbReference>
<feature type="domain" description="B box-type" evidence="7">
    <location>
        <begin position="86"/>
        <end position="127"/>
    </location>
</feature>
<evidence type="ECO:0000256" key="5">
    <source>
        <dbReference type="SAM" id="Coils"/>
    </source>
</evidence>
<organism evidence="9 10">
    <name type="scientific">Salvelinus namaycush</name>
    <name type="common">Lake trout</name>
    <name type="synonym">Salmo namaycush</name>
    <dbReference type="NCBI Taxonomy" id="8040"/>
    <lineage>
        <taxon>Eukaryota</taxon>
        <taxon>Metazoa</taxon>
        <taxon>Chordata</taxon>
        <taxon>Craniata</taxon>
        <taxon>Vertebrata</taxon>
        <taxon>Euteleostomi</taxon>
        <taxon>Actinopterygii</taxon>
        <taxon>Neopterygii</taxon>
        <taxon>Teleostei</taxon>
        <taxon>Protacanthopterygii</taxon>
        <taxon>Salmoniformes</taxon>
        <taxon>Salmonidae</taxon>
        <taxon>Salmoninae</taxon>
        <taxon>Salvelinus</taxon>
    </lineage>
</organism>
<evidence type="ECO:0000259" key="7">
    <source>
        <dbReference type="PROSITE" id="PS50119"/>
    </source>
</evidence>
<keyword evidence="5" id="KW-0175">Coiled coil</keyword>
<name>A0A8U0P1Y3_SALNM</name>
<accession>A0A8U0P1Y3</accession>
<dbReference type="InterPro" id="IPR003877">
    <property type="entry name" value="SPRY_dom"/>
</dbReference>
<dbReference type="SMART" id="SM00449">
    <property type="entry name" value="SPRY"/>
    <property type="match status" value="1"/>
</dbReference>
<dbReference type="InterPro" id="IPR001841">
    <property type="entry name" value="Znf_RING"/>
</dbReference>
<feature type="coiled-coil region" evidence="5">
    <location>
        <begin position="189"/>
        <end position="234"/>
    </location>
</feature>
<dbReference type="SUPFAM" id="SSF57850">
    <property type="entry name" value="RING/U-box"/>
    <property type="match status" value="1"/>
</dbReference>
<dbReference type="PROSITE" id="PS50119">
    <property type="entry name" value="ZF_BBOX"/>
    <property type="match status" value="1"/>
</dbReference>
<dbReference type="SUPFAM" id="SSF49899">
    <property type="entry name" value="Concanavalin A-like lectins/glucanases"/>
    <property type="match status" value="1"/>
</dbReference>
<dbReference type="InterPro" id="IPR013320">
    <property type="entry name" value="ConA-like_dom_sf"/>
</dbReference>
<dbReference type="InterPro" id="IPR043136">
    <property type="entry name" value="B30.2/SPRY_sf"/>
</dbReference>
<dbReference type="SMART" id="SM00589">
    <property type="entry name" value="PRY"/>
    <property type="match status" value="1"/>
</dbReference>
<dbReference type="PANTHER" id="PTHR24103">
    <property type="entry name" value="E3 UBIQUITIN-PROTEIN LIGASE TRIM"/>
    <property type="match status" value="1"/>
</dbReference>
<dbReference type="CDD" id="cd12893">
    <property type="entry name" value="SPRY_PRY_TRIM35"/>
    <property type="match status" value="1"/>
</dbReference>